<dbReference type="Proteomes" id="UP000464178">
    <property type="component" value="Chromosome"/>
</dbReference>
<protein>
    <submittedName>
        <fullName evidence="1">Uncharacterized protein</fullName>
    </submittedName>
</protein>
<name>A0A6P2CTB8_9BACT</name>
<evidence type="ECO:0000313" key="2">
    <source>
        <dbReference type="Proteomes" id="UP000464178"/>
    </source>
</evidence>
<gene>
    <name evidence="1" type="ORF">SOIL9_55710</name>
</gene>
<dbReference type="EMBL" id="LR593886">
    <property type="protein sequence ID" value="VTR92143.1"/>
    <property type="molecule type" value="Genomic_DNA"/>
</dbReference>
<dbReference type="KEGG" id="gms:SOIL9_55710"/>
<dbReference type="AlphaFoldDB" id="A0A6P2CTB8"/>
<proteinExistence type="predicted"/>
<accession>A0A6P2CTB8</accession>
<reference evidence="1 2" key="1">
    <citation type="submission" date="2019-05" db="EMBL/GenBank/DDBJ databases">
        <authorList>
            <consortium name="Science for Life Laboratories"/>
        </authorList>
    </citation>
    <scope>NUCLEOTIDE SEQUENCE [LARGE SCALE GENOMIC DNA]</scope>
    <source>
        <strain evidence="1">Soil9</strain>
    </source>
</reference>
<keyword evidence="2" id="KW-1185">Reference proteome</keyword>
<organism evidence="1 2">
    <name type="scientific">Gemmata massiliana</name>
    <dbReference type="NCBI Taxonomy" id="1210884"/>
    <lineage>
        <taxon>Bacteria</taxon>
        <taxon>Pseudomonadati</taxon>
        <taxon>Planctomycetota</taxon>
        <taxon>Planctomycetia</taxon>
        <taxon>Gemmatales</taxon>
        <taxon>Gemmataceae</taxon>
        <taxon>Gemmata</taxon>
    </lineage>
</organism>
<sequence length="42" mass="4906">MVSNFPMEIRYLDNGQIKVILESDDVDIWRPFLVVQPAVEID</sequence>
<evidence type="ECO:0000313" key="1">
    <source>
        <dbReference type="EMBL" id="VTR92143.1"/>
    </source>
</evidence>